<accession>A0A2M7UAT8</accession>
<organism evidence="1 2">
    <name type="scientific">Candidatus Roizmanbacteria bacterium CG_4_10_14_0_2_um_filter_33_96</name>
    <dbReference type="NCBI Taxonomy" id="1974821"/>
    <lineage>
        <taxon>Bacteria</taxon>
        <taxon>Candidatus Roizmaniibacteriota</taxon>
    </lineage>
</organism>
<name>A0A2M7UAT8_9BACT</name>
<proteinExistence type="predicted"/>
<dbReference type="AlphaFoldDB" id="A0A2M7UAT8"/>
<dbReference type="Proteomes" id="UP000229506">
    <property type="component" value="Unassembled WGS sequence"/>
</dbReference>
<gene>
    <name evidence="1" type="ORF">COY12_00325</name>
</gene>
<reference evidence="2" key="1">
    <citation type="submission" date="2017-09" db="EMBL/GenBank/DDBJ databases">
        <title>Depth-based differentiation of microbial function through sediment-hosted aquifers and enrichment of novel symbionts in the deep terrestrial subsurface.</title>
        <authorList>
            <person name="Probst A.J."/>
            <person name="Ladd B."/>
            <person name="Jarett J.K."/>
            <person name="Geller-Mcgrath D.E."/>
            <person name="Sieber C.M.K."/>
            <person name="Emerson J.B."/>
            <person name="Anantharaman K."/>
            <person name="Thomas B.C."/>
            <person name="Malmstrom R."/>
            <person name="Stieglmeier M."/>
            <person name="Klingl A."/>
            <person name="Woyke T."/>
            <person name="Ryan C.M."/>
            <person name="Banfield J.F."/>
        </authorList>
    </citation>
    <scope>NUCLEOTIDE SEQUENCE [LARGE SCALE GENOMIC DNA]</scope>
</reference>
<evidence type="ECO:0000313" key="1">
    <source>
        <dbReference type="EMBL" id="PIZ68331.1"/>
    </source>
</evidence>
<comment type="caution">
    <text evidence="1">The sequence shown here is derived from an EMBL/GenBank/DDBJ whole genome shotgun (WGS) entry which is preliminary data.</text>
</comment>
<dbReference type="EMBL" id="PFOF01000012">
    <property type="protein sequence ID" value="PIZ68331.1"/>
    <property type="molecule type" value="Genomic_DNA"/>
</dbReference>
<protein>
    <recommendedName>
        <fullName evidence="3">Homing endonuclease LAGLIDADG domain-containing protein</fullName>
    </recommendedName>
</protein>
<sequence length="226" mass="26953">MHDQAIINKVRKLRKKGLTYFEINEKLRISILKNTLSYWCKDIVLPIWYKDKIKKINKLNLIKARTTAIRINKIKREKYLLLLKEKNSHLVKKIDIYLYKLLLSILYLGEGAKYGRSSTLTLGSSNPLIIKLYLKLLKKSFTIDNSKFRVRIQCRFDQNIKKLEKYWKETTAIEKKQFYPTYIDKRTKGKPTLKKDYKGVCTIHYFDKKIQLELIYLADAIIEKII</sequence>
<evidence type="ECO:0008006" key="3">
    <source>
        <dbReference type="Google" id="ProtNLM"/>
    </source>
</evidence>
<evidence type="ECO:0000313" key="2">
    <source>
        <dbReference type="Proteomes" id="UP000229506"/>
    </source>
</evidence>